<accession>A0A1M2V670</accession>
<dbReference type="Gene3D" id="3.80.10.10">
    <property type="entry name" value="Ribonuclease Inhibitor"/>
    <property type="match status" value="1"/>
</dbReference>
<keyword evidence="2" id="KW-1185">Reference proteome</keyword>
<dbReference type="InterPro" id="IPR032675">
    <property type="entry name" value="LRR_dom_sf"/>
</dbReference>
<evidence type="ECO:0008006" key="3">
    <source>
        <dbReference type="Google" id="ProtNLM"/>
    </source>
</evidence>
<organism evidence="1 2">
    <name type="scientific">Trametes pubescens</name>
    <name type="common">White-rot fungus</name>
    <dbReference type="NCBI Taxonomy" id="154538"/>
    <lineage>
        <taxon>Eukaryota</taxon>
        <taxon>Fungi</taxon>
        <taxon>Dikarya</taxon>
        <taxon>Basidiomycota</taxon>
        <taxon>Agaricomycotina</taxon>
        <taxon>Agaricomycetes</taxon>
        <taxon>Polyporales</taxon>
        <taxon>Polyporaceae</taxon>
        <taxon>Trametes</taxon>
    </lineage>
</organism>
<comment type="caution">
    <text evidence="1">The sequence shown here is derived from an EMBL/GenBank/DDBJ whole genome shotgun (WGS) entry which is preliminary data.</text>
</comment>
<evidence type="ECO:0000313" key="2">
    <source>
        <dbReference type="Proteomes" id="UP000184267"/>
    </source>
</evidence>
<reference evidence="1 2" key="1">
    <citation type="submission" date="2016-10" db="EMBL/GenBank/DDBJ databases">
        <title>Genome sequence of the basidiomycete white-rot fungus Trametes pubescens.</title>
        <authorList>
            <person name="Makela M.R."/>
            <person name="Granchi Z."/>
            <person name="Peng M."/>
            <person name="De Vries R.P."/>
            <person name="Grigoriev I."/>
            <person name="Riley R."/>
            <person name="Hilden K."/>
        </authorList>
    </citation>
    <scope>NUCLEOTIDE SEQUENCE [LARGE SCALE GENOMIC DNA]</scope>
    <source>
        <strain evidence="1 2">FBCC735</strain>
    </source>
</reference>
<dbReference type="SUPFAM" id="SSF52047">
    <property type="entry name" value="RNI-like"/>
    <property type="match status" value="1"/>
</dbReference>
<dbReference type="OMA" id="STSSWEI"/>
<protein>
    <recommendedName>
        <fullName evidence="3">F-box domain-containing protein</fullName>
    </recommendedName>
</protein>
<name>A0A1M2V670_TRAPU</name>
<dbReference type="Proteomes" id="UP000184267">
    <property type="component" value="Unassembled WGS sequence"/>
</dbReference>
<gene>
    <name evidence="1" type="ORF">TRAPUB_6326</name>
</gene>
<evidence type="ECO:0000313" key="1">
    <source>
        <dbReference type="EMBL" id="OJT03098.1"/>
    </source>
</evidence>
<dbReference type="OrthoDB" id="3238099at2759"/>
<proteinExistence type="predicted"/>
<dbReference type="AlphaFoldDB" id="A0A1M2V670"/>
<dbReference type="EMBL" id="MNAD01001635">
    <property type="protein sequence ID" value="OJT03098.1"/>
    <property type="molecule type" value="Genomic_DNA"/>
</dbReference>
<sequence length="506" mass="57687">MDGQLRLPLEIWGLVVGLLSKEDQKTCLFASRVLGNVARARLFSHVTILFGLWRPFGVEHKDDAAAAAYLNEIDQLSTSSWEIMRYIRRDAEFAKLIKKLSVRAHVPAGTGTYERHCLIETLESLPSLTSFVYHGMFPLLQPETIDALANTCGSVLTEFRAPVLGGRNWLGPAFFAKFTKLEKLVLVKEPYEDTPARGDNWAARACIEKVAETRMLRSLHIGGEAIWALPVRPFAYLRELVIQEPENLGAIGLVLRHCSPHLQSVSLVLDNLWVEKYLNAAFDSDSKALPNLRSFKLVMHGDSFNRYPSDVSDFLTNKKHLRRLDVDLNMDPADAGVYPQFFELLPALPVLEVLGISFSGYEFTSQKLKRLDEKLPLGLTALLIHFDFEINDVSARDWMDVFRKRESLRYLHILDNHRTLDLKQQLLEDHPTALELVGYGPHLRWIERDPATGLPAYSPRWSDAKVRFREVEDFGCEDWEWLLRNHDWGELNSLYPGLPREADALA</sequence>